<keyword evidence="2" id="KW-1185">Reference proteome</keyword>
<dbReference type="NCBIfam" id="TIGR04267">
    <property type="entry name" value="mod_HExxH"/>
    <property type="match status" value="1"/>
</dbReference>
<comment type="caution">
    <text evidence="1">The sequence shown here is derived from an EMBL/GenBank/DDBJ whole genome shotgun (WGS) entry which is preliminary data.</text>
</comment>
<evidence type="ECO:0000313" key="2">
    <source>
        <dbReference type="Proteomes" id="UP000746503"/>
    </source>
</evidence>
<evidence type="ECO:0008006" key="3">
    <source>
        <dbReference type="Google" id="ProtNLM"/>
    </source>
</evidence>
<organism evidence="1 2">
    <name type="scientific">Streptomyces spiramenti</name>
    <dbReference type="NCBI Taxonomy" id="2720606"/>
    <lineage>
        <taxon>Bacteria</taxon>
        <taxon>Bacillati</taxon>
        <taxon>Actinomycetota</taxon>
        <taxon>Actinomycetes</taxon>
        <taxon>Kitasatosporales</taxon>
        <taxon>Streptomycetaceae</taxon>
        <taxon>Streptomyces</taxon>
    </lineage>
</organism>
<dbReference type="InterPro" id="IPR026337">
    <property type="entry name" value="AKG_HExxH"/>
</dbReference>
<evidence type="ECO:0000313" key="1">
    <source>
        <dbReference type="EMBL" id="NJP65759.1"/>
    </source>
</evidence>
<reference evidence="1 2" key="1">
    <citation type="submission" date="2020-03" db="EMBL/GenBank/DDBJ databases">
        <title>Draft genome of Streptomyces sp. ventii, isolated from the Axial Seamount in the Pacific Ocean, and resequencing of the two type strains Streptomyces lonarensis strain NCL 716 and Streptomyces bohaiensis strain 11A07.</title>
        <authorList>
            <person name="Loughran R.M."/>
            <person name="Pfannmuller K.M."/>
            <person name="Wasson B.J."/>
            <person name="Deadmond M.C."/>
            <person name="Paddock B.E."/>
            <person name="Koyack M.J."/>
            <person name="Gallegos D.A."/>
            <person name="Mitchell E.A."/>
            <person name="Ushijima B."/>
            <person name="Saw J.H."/>
            <person name="Mcphail K.L."/>
            <person name="Videau P."/>
        </authorList>
    </citation>
    <scope>NUCLEOTIDE SEQUENCE [LARGE SCALE GENOMIC DNA]</scope>
    <source>
        <strain evidence="2">5675061</strain>
    </source>
</reference>
<protein>
    <recommendedName>
        <fullName evidence="3">HEXXH motif domain-containing protein</fullName>
    </recommendedName>
</protein>
<dbReference type="RefSeq" id="WP_167932286.1">
    <property type="nucleotide sequence ID" value="NZ_JAAVJB010000024.1"/>
</dbReference>
<dbReference type="EMBL" id="JAAVJB010000024">
    <property type="protein sequence ID" value="NJP65759.1"/>
    <property type="molecule type" value="Genomic_DNA"/>
</dbReference>
<sequence>MHIGPDAAGAALDQAALGRRTLAALRRAGLVDAMPAPRDATSDTGGGTATRTREALTASGLELTGSDVSHPAVIDVAHTAQRALRADTLTAPRRAELATALARAVALARSATPTDHHGWSVEAAGPQSHLDRAVVRALAGVPPDSPGGAQDCAVTPWQDAHLRVLTDAAGLLRAAWPEMLDELTRTVRQVVLLRGTAIEGFTDFTVHGALFLHRDRLAPGADAPPGADGGLGLAEALVHEGTHVRCNAALASTPFWERAADRVAPVPTPLRADPRPLGGLFHQMVVLSRSATFLGRLLDSGSRPGIDPGPLRERHRHHRDAAARAAATLHAHRSSLTDTGRGLLAQVAAEGTG</sequence>
<accession>A0ABX1AF73</accession>
<name>A0ABX1AF73_9ACTN</name>
<proteinExistence type="predicted"/>
<dbReference type="Proteomes" id="UP000746503">
    <property type="component" value="Unassembled WGS sequence"/>
</dbReference>
<gene>
    <name evidence="1" type="ORF">HCJ92_05505</name>
</gene>